<proteinExistence type="predicted"/>
<dbReference type="InParanoid" id="K3WEZ7"/>
<reference evidence="2" key="3">
    <citation type="submission" date="2015-02" db="UniProtKB">
        <authorList>
            <consortium name="EnsemblProtists"/>
        </authorList>
    </citation>
    <scope>IDENTIFICATION</scope>
    <source>
        <strain evidence="2">DAOM BR144</strain>
    </source>
</reference>
<reference evidence="3" key="2">
    <citation type="submission" date="2010-04" db="EMBL/GenBank/DDBJ databases">
        <authorList>
            <person name="Buell R."/>
            <person name="Hamilton J."/>
            <person name="Hostetler J."/>
        </authorList>
    </citation>
    <scope>NUCLEOTIDE SEQUENCE [LARGE SCALE GENOMIC DNA]</scope>
    <source>
        <strain evidence="3">DAOM:BR144</strain>
    </source>
</reference>
<name>K3WEZ7_GLOUD</name>
<keyword evidence="1" id="KW-0812">Transmembrane</keyword>
<dbReference type="EMBL" id="GL376638">
    <property type="status" value="NOT_ANNOTATED_CDS"/>
    <property type="molecule type" value="Genomic_DNA"/>
</dbReference>
<keyword evidence="1" id="KW-0472">Membrane</keyword>
<dbReference type="AlphaFoldDB" id="K3WEZ7"/>
<dbReference type="EnsemblProtists" id="PYU1_T003538">
    <property type="protein sequence ID" value="PYU1_T003538"/>
    <property type="gene ID" value="PYU1_G003528"/>
</dbReference>
<feature type="transmembrane region" description="Helical" evidence="1">
    <location>
        <begin position="17"/>
        <end position="37"/>
    </location>
</feature>
<protein>
    <submittedName>
        <fullName evidence="2">Uncharacterized protein</fullName>
    </submittedName>
</protein>
<keyword evidence="3" id="KW-1185">Reference proteome</keyword>
<organism evidence="2 3">
    <name type="scientific">Globisporangium ultimum (strain ATCC 200006 / CBS 805.95 / DAOM BR144)</name>
    <name type="common">Pythium ultimum</name>
    <dbReference type="NCBI Taxonomy" id="431595"/>
    <lineage>
        <taxon>Eukaryota</taxon>
        <taxon>Sar</taxon>
        <taxon>Stramenopiles</taxon>
        <taxon>Oomycota</taxon>
        <taxon>Peronosporomycetes</taxon>
        <taxon>Pythiales</taxon>
        <taxon>Pythiaceae</taxon>
        <taxon>Globisporangium</taxon>
    </lineage>
</organism>
<evidence type="ECO:0000313" key="3">
    <source>
        <dbReference type="Proteomes" id="UP000019132"/>
    </source>
</evidence>
<evidence type="ECO:0000256" key="1">
    <source>
        <dbReference type="SAM" id="Phobius"/>
    </source>
</evidence>
<dbReference type="Proteomes" id="UP000019132">
    <property type="component" value="Unassembled WGS sequence"/>
</dbReference>
<sequence>MLLQTHSRANHKTSVRFNFIAAIPTVALTRSSIAVLFEPRPCRKNLLEESLRLKFIPPRPHHTVHYRSHLQSARFLSAHTKKTRSFATHY</sequence>
<evidence type="ECO:0000313" key="2">
    <source>
        <dbReference type="EnsemblProtists" id="PYU1_T003538"/>
    </source>
</evidence>
<keyword evidence="1" id="KW-1133">Transmembrane helix</keyword>
<reference evidence="3" key="1">
    <citation type="journal article" date="2010" name="Genome Biol.">
        <title>Genome sequence of the necrotrophic plant pathogen Pythium ultimum reveals original pathogenicity mechanisms and effector repertoire.</title>
        <authorList>
            <person name="Levesque C.A."/>
            <person name="Brouwer H."/>
            <person name="Cano L."/>
            <person name="Hamilton J.P."/>
            <person name="Holt C."/>
            <person name="Huitema E."/>
            <person name="Raffaele S."/>
            <person name="Robideau G.P."/>
            <person name="Thines M."/>
            <person name="Win J."/>
            <person name="Zerillo M.M."/>
            <person name="Beakes G.W."/>
            <person name="Boore J.L."/>
            <person name="Busam D."/>
            <person name="Dumas B."/>
            <person name="Ferriera S."/>
            <person name="Fuerstenberg S.I."/>
            <person name="Gachon C.M."/>
            <person name="Gaulin E."/>
            <person name="Govers F."/>
            <person name="Grenville-Briggs L."/>
            <person name="Horner N."/>
            <person name="Hostetler J."/>
            <person name="Jiang R.H."/>
            <person name="Johnson J."/>
            <person name="Krajaejun T."/>
            <person name="Lin H."/>
            <person name="Meijer H.J."/>
            <person name="Moore B."/>
            <person name="Morris P."/>
            <person name="Phuntmart V."/>
            <person name="Puiu D."/>
            <person name="Shetty J."/>
            <person name="Stajich J.E."/>
            <person name="Tripathy S."/>
            <person name="Wawra S."/>
            <person name="van West P."/>
            <person name="Whitty B.R."/>
            <person name="Coutinho P.M."/>
            <person name="Henrissat B."/>
            <person name="Martin F."/>
            <person name="Thomas P.D."/>
            <person name="Tyler B.M."/>
            <person name="De Vries R.P."/>
            <person name="Kamoun S."/>
            <person name="Yandell M."/>
            <person name="Tisserat N."/>
            <person name="Buell C.R."/>
        </authorList>
    </citation>
    <scope>NUCLEOTIDE SEQUENCE</scope>
    <source>
        <strain evidence="3">DAOM:BR144</strain>
    </source>
</reference>
<dbReference type="VEuPathDB" id="FungiDB:PYU1_G003528"/>
<accession>K3WEZ7</accession>
<dbReference type="HOGENOM" id="CLU_2447477_0_0_1"/>